<evidence type="ECO:0000313" key="2">
    <source>
        <dbReference type="Proteomes" id="UP000016930"/>
    </source>
</evidence>
<dbReference type="AlphaFoldDB" id="M2QXQ6"/>
<reference evidence="1 2" key="1">
    <citation type="journal article" date="2012" name="Proc. Natl. Acad. Sci. U.S.A.">
        <title>Comparative genomics of Ceriporiopsis subvermispora and Phanerochaete chrysosporium provide insight into selective ligninolysis.</title>
        <authorList>
            <person name="Fernandez-Fueyo E."/>
            <person name="Ruiz-Duenas F.J."/>
            <person name="Ferreira P."/>
            <person name="Floudas D."/>
            <person name="Hibbett D.S."/>
            <person name="Canessa P."/>
            <person name="Larrondo L.F."/>
            <person name="James T.Y."/>
            <person name="Seelenfreund D."/>
            <person name="Lobos S."/>
            <person name="Polanco R."/>
            <person name="Tello M."/>
            <person name="Honda Y."/>
            <person name="Watanabe T."/>
            <person name="Watanabe T."/>
            <person name="Ryu J.S."/>
            <person name="Kubicek C.P."/>
            <person name="Schmoll M."/>
            <person name="Gaskell J."/>
            <person name="Hammel K.E."/>
            <person name="St John F.J."/>
            <person name="Vanden Wymelenberg A."/>
            <person name="Sabat G."/>
            <person name="Splinter BonDurant S."/>
            <person name="Syed K."/>
            <person name="Yadav J.S."/>
            <person name="Doddapaneni H."/>
            <person name="Subramanian V."/>
            <person name="Lavin J.L."/>
            <person name="Oguiza J.A."/>
            <person name="Perez G."/>
            <person name="Pisabarro A.G."/>
            <person name="Ramirez L."/>
            <person name="Santoyo F."/>
            <person name="Master E."/>
            <person name="Coutinho P.M."/>
            <person name="Henrissat B."/>
            <person name="Lombard V."/>
            <person name="Magnuson J.K."/>
            <person name="Kuees U."/>
            <person name="Hori C."/>
            <person name="Igarashi K."/>
            <person name="Samejima M."/>
            <person name="Held B.W."/>
            <person name="Barry K.W."/>
            <person name="LaButti K.M."/>
            <person name="Lapidus A."/>
            <person name="Lindquist E.A."/>
            <person name="Lucas S.M."/>
            <person name="Riley R."/>
            <person name="Salamov A.A."/>
            <person name="Hoffmeister D."/>
            <person name="Schwenk D."/>
            <person name="Hadar Y."/>
            <person name="Yarden O."/>
            <person name="de Vries R.P."/>
            <person name="Wiebenga A."/>
            <person name="Stenlid J."/>
            <person name="Eastwood D."/>
            <person name="Grigoriev I.V."/>
            <person name="Berka R.M."/>
            <person name="Blanchette R.A."/>
            <person name="Kersten P."/>
            <person name="Martinez A.T."/>
            <person name="Vicuna R."/>
            <person name="Cullen D."/>
        </authorList>
    </citation>
    <scope>NUCLEOTIDE SEQUENCE [LARGE SCALE GENOMIC DNA]</scope>
    <source>
        <strain evidence="1 2">B</strain>
    </source>
</reference>
<proteinExistence type="predicted"/>
<name>M2QXQ6_CERS8</name>
<dbReference type="EMBL" id="KB445870">
    <property type="protein sequence ID" value="EMD30722.1"/>
    <property type="molecule type" value="Genomic_DNA"/>
</dbReference>
<gene>
    <name evidence="1" type="ORF">CERSUDRAFT_120334</name>
</gene>
<keyword evidence="2" id="KW-1185">Reference proteome</keyword>
<dbReference type="Proteomes" id="UP000016930">
    <property type="component" value="Unassembled WGS sequence"/>
</dbReference>
<dbReference type="HOGENOM" id="CLU_048299_1_0_1"/>
<accession>M2QXQ6</accession>
<evidence type="ECO:0000313" key="1">
    <source>
        <dbReference type="EMBL" id="EMD30722.1"/>
    </source>
</evidence>
<dbReference type="OrthoDB" id="2579508at2759"/>
<protein>
    <submittedName>
        <fullName evidence="1">Uncharacterized protein</fullName>
    </submittedName>
</protein>
<sequence length="402" mass="45163">MCFLDSEFQLLGPSEFLDRHIVAAAAPEKLIDEMDRETGEFLTIPCGTMVTWSHDGPDAGDVKGVHSWVHYYPLRTLQCIMHRVFPQTKAYRFHDVQEPEDSFDKSLIRYSIWTMRSRAKHLSSLSDNFKETLLTVVVQPPWILSSADVRSFVACSSLMNDDPFKTKFRASERLWAKVWDACVAHRSRFFVVTNYNDWVFGAFSERWTRGFVTRVQRYDQDCTTVMEDLVYWLSSAHEFEGSWQIPEIPEQVDYAGLESFAILPPRARNELSVAPSESSWASADALSDTGSDSTIEAQEVAEMLATESVLSGASTRTVRTFPTLPTVSPYERVAEWARDSGQIPAWCAALLPPGSVTIPDPDTGVPVFGLPEPSQCSSSVMLDHADLRSQGGWLVGGVSRRR</sequence>
<organism evidence="1 2">
    <name type="scientific">Ceriporiopsis subvermispora (strain B)</name>
    <name type="common">White-rot fungus</name>
    <name type="synonym">Gelatoporia subvermispora</name>
    <dbReference type="NCBI Taxonomy" id="914234"/>
    <lineage>
        <taxon>Eukaryota</taxon>
        <taxon>Fungi</taxon>
        <taxon>Dikarya</taxon>
        <taxon>Basidiomycota</taxon>
        <taxon>Agaricomycotina</taxon>
        <taxon>Agaricomycetes</taxon>
        <taxon>Polyporales</taxon>
        <taxon>Gelatoporiaceae</taxon>
        <taxon>Gelatoporia</taxon>
    </lineage>
</organism>